<dbReference type="AlphaFoldDB" id="A0A4Y2AGK6"/>
<feature type="region of interest" description="Disordered" evidence="1">
    <location>
        <begin position="45"/>
        <end position="107"/>
    </location>
</feature>
<organism evidence="2 3">
    <name type="scientific">Araneus ventricosus</name>
    <name type="common">Orbweaver spider</name>
    <name type="synonym">Epeira ventricosa</name>
    <dbReference type="NCBI Taxonomy" id="182803"/>
    <lineage>
        <taxon>Eukaryota</taxon>
        <taxon>Metazoa</taxon>
        <taxon>Ecdysozoa</taxon>
        <taxon>Arthropoda</taxon>
        <taxon>Chelicerata</taxon>
        <taxon>Arachnida</taxon>
        <taxon>Araneae</taxon>
        <taxon>Araneomorphae</taxon>
        <taxon>Entelegynae</taxon>
        <taxon>Araneoidea</taxon>
        <taxon>Araneidae</taxon>
        <taxon>Araneus</taxon>
    </lineage>
</organism>
<feature type="compositionally biased region" description="Basic and acidic residues" evidence="1">
    <location>
        <begin position="68"/>
        <end position="100"/>
    </location>
</feature>
<feature type="compositionally biased region" description="Polar residues" evidence="1">
    <location>
        <begin position="45"/>
        <end position="55"/>
    </location>
</feature>
<dbReference type="Proteomes" id="UP000499080">
    <property type="component" value="Unassembled WGS sequence"/>
</dbReference>
<evidence type="ECO:0000313" key="2">
    <source>
        <dbReference type="EMBL" id="GBL78376.1"/>
    </source>
</evidence>
<sequence length="107" mass="12648">MTNSKNMNDIYIEFFILDKLKEMEIESPMIYSMILLLYSIPGSQKYTSESQSNPEMSYPLPRNAGKSPIEEANARKNKEIPIFHDSQRALHREKKYERYKQNRKSPT</sequence>
<reference evidence="2 3" key="1">
    <citation type="journal article" date="2019" name="Sci. Rep.">
        <title>Orb-weaving spider Araneus ventricosus genome elucidates the spidroin gene catalogue.</title>
        <authorList>
            <person name="Kono N."/>
            <person name="Nakamura H."/>
            <person name="Ohtoshi R."/>
            <person name="Moran D.A.P."/>
            <person name="Shinohara A."/>
            <person name="Yoshida Y."/>
            <person name="Fujiwara M."/>
            <person name="Mori M."/>
            <person name="Tomita M."/>
            <person name="Arakawa K."/>
        </authorList>
    </citation>
    <scope>NUCLEOTIDE SEQUENCE [LARGE SCALE GENOMIC DNA]</scope>
</reference>
<gene>
    <name evidence="2" type="ORF">AVEN_42895_1</name>
</gene>
<protein>
    <submittedName>
        <fullName evidence="2">Uncharacterized protein</fullName>
    </submittedName>
</protein>
<evidence type="ECO:0000313" key="3">
    <source>
        <dbReference type="Proteomes" id="UP000499080"/>
    </source>
</evidence>
<name>A0A4Y2AGK6_ARAVE</name>
<comment type="caution">
    <text evidence="2">The sequence shown here is derived from an EMBL/GenBank/DDBJ whole genome shotgun (WGS) entry which is preliminary data.</text>
</comment>
<proteinExistence type="predicted"/>
<accession>A0A4Y2AGK6</accession>
<evidence type="ECO:0000256" key="1">
    <source>
        <dbReference type="SAM" id="MobiDB-lite"/>
    </source>
</evidence>
<dbReference type="EMBL" id="BGPR01000015">
    <property type="protein sequence ID" value="GBL78376.1"/>
    <property type="molecule type" value="Genomic_DNA"/>
</dbReference>
<keyword evidence="3" id="KW-1185">Reference proteome</keyword>